<organism evidence="3 4">
    <name type="scientific">Serratia sp. (strain ATCC 39006)</name>
    <name type="common">Prodigiosinella confusarubida</name>
    <dbReference type="NCBI Taxonomy" id="104623"/>
    <lineage>
        <taxon>Bacteria</taxon>
        <taxon>Pseudomonadati</taxon>
        <taxon>Pseudomonadota</taxon>
        <taxon>Gammaproteobacteria</taxon>
        <taxon>Enterobacterales</taxon>
        <taxon>Pectobacteriaceae</taxon>
        <taxon>Prodigiosinella</taxon>
    </lineage>
</organism>
<dbReference type="Proteomes" id="UP000233778">
    <property type="component" value="Chromosome"/>
</dbReference>
<keyword evidence="1" id="KW-0472">Membrane</keyword>
<evidence type="ECO:0000313" key="3">
    <source>
        <dbReference type="EMBL" id="AUH03413.1"/>
    </source>
</evidence>
<protein>
    <submittedName>
        <fullName evidence="3">Inner membrane transport YhaO domain protein</fullName>
    </submittedName>
</protein>
<proteinExistence type="predicted"/>
<keyword evidence="1" id="KW-1133">Transmembrane helix</keyword>
<dbReference type="AlphaFoldDB" id="A0A2I5TFR8"/>
<dbReference type="KEGG" id="sera:Ser39006_004250"/>
<reference evidence="3" key="4">
    <citation type="submission" date="2017-11" db="EMBL/GenBank/DDBJ databases">
        <title>Complete genome sequence of Serratia sp. ATCC 39006.</title>
        <authorList>
            <person name="Hampton H.G."/>
            <person name="Jackson S.A."/>
            <person name="Jauregui R."/>
            <person name="Poulter G.T.M."/>
            <person name="Salmond G.P.C."/>
            <person name="Fineran P.C."/>
        </authorList>
    </citation>
    <scope>NUCLEOTIDE SEQUENCE</scope>
    <source>
        <strain evidence="3">ATCC 39006</strain>
    </source>
</reference>
<evidence type="ECO:0000313" key="4">
    <source>
        <dbReference type="Proteomes" id="UP000017700"/>
    </source>
</evidence>
<evidence type="ECO:0000313" key="2">
    <source>
        <dbReference type="EMBL" id="AUG99097.1"/>
    </source>
</evidence>
<dbReference type="Proteomes" id="UP000017700">
    <property type="component" value="Chromosome"/>
</dbReference>
<accession>A0A2I5TFR8</accession>
<reference evidence="3" key="2">
    <citation type="submission" date="2013-09" db="EMBL/GenBank/DDBJ databases">
        <authorList>
            <person name="Wang G."/>
            <person name="Yang Y."/>
            <person name="Su Y."/>
        </authorList>
    </citation>
    <scope>NUCLEOTIDE SEQUENCE</scope>
    <source>
        <strain evidence="3">ATCC 39006</strain>
    </source>
</reference>
<reference evidence="2 5" key="3">
    <citation type="submission" date="2017-11" db="EMBL/GenBank/DDBJ databases">
        <title>Complete genome sequence of Serratia sp. ATCC 39006 LacA.</title>
        <authorList>
            <person name="Hampton H.G."/>
            <person name="Jackson S.A."/>
            <person name="Jauregui R."/>
            <person name="Poulter G.T.M."/>
            <person name="Salmond G.P.C."/>
            <person name="Fineran P.C."/>
        </authorList>
    </citation>
    <scope>NUCLEOTIDE SEQUENCE [LARGE SCALE GENOMIC DNA]</scope>
    <source>
        <strain evidence="2 5">ATCC 39006</strain>
    </source>
</reference>
<evidence type="ECO:0000256" key="1">
    <source>
        <dbReference type="SAM" id="Phobius"/>
    </source>
</evidence>
<gene>
    <name evidence="2" type="ORF">CWC46_04250</name>
    <name evidence="3" type="ORF">Ser39006_004250</name>
</gene>
<keyword evidence="4" id="KW-1185">Reference proteome</keyword>
<sequence>MRGALTWSTITLNASVLCFTSICDPIVSLIDCLIFTGLVYKVLAQHKYPGTSLMIIIITGLLLCIFPFPTFS</sequence>
<reference evidence="3 4" key="1">
    <citation type="journal article" date="2013" name="Genome Announc.">
        <title>Draft genome sequence of Serratia sp. strain ATCC 39006, a model bacterium for analysis of the biosynthesis and regulation of prodigiosin, a carbapenem, and gas vesicles.</title>
        <authorList>
            <person name="Fineran P.C."/>
            <person name="Iglesias Cans M.C."/>
            <person name="Ramsay J.P."/>
            <person name="Wilf N.M."/>
            <person name="Cossyleon D."/>
            <person name="McNeil M.B."/>
            <person name="Williamson N.R."/>
            <person name="Monson R.E."/>
            <person name="Becher S.A."/>
            <person name="Stanton J.A."/>
            <person name="Brugger K."/>
            <person name="Brown S.D."/>
            <person name="Salmond G.P."/>
        </authorList>
    </citation>
    <scope>NUCLEOTIDE SEQUENCE [LARGE SCALE GENOMIC DNA]</scope>
    <source>
        <strain evidence="3">ATCC 39006</strain>
        <strain evidence="4">ATCC 39006 / SC 11482</strain>
    </source>
</reference>
<keyword evidence="1" id="KW-0812">Transmembrane</keyword>
<name>A0A2I5TFR8_SERS3</name>
<feature type="transmembrane region" description="Helical" evidence="1">
    <location>
        <begin position="12"/>
        <end position="40"/>
    </location>
</feature>
<dbReference type="KEGG" id="serq:CWC46_04250"/>
<feature type="transmembrane region" description="Helical" evidence="1">
    <location>
        <begin position="52"/>
        <end position="71"/>
    </location>
</feature>
<evidence type="ECO:0000313" key="5">
    <source>
        <dbReference type="Proteomes" id="UP000233778"/>
    </source>
</evidence>
<dbReference type="EMBL" id="CP025084">
    <property type="protein sequence ID" value="AUH03413.1"/>
    <property type="molecule type" value="Genomic_DNA"/>
</dbReference>
<dbReference type="EMBL" id="CP025085">
    <property type="protein sequence ID" value="AUG99097.1"/>
    <property type="molecule type" value="Genomic_DNA"/>
</dbReference>